<reference evidence="1" key="1">
    <citation type="journal article" date="2015" name="Nature">
        <title>Complex archaea that bridge the gap between prokaryotes and eukaryotes.</title>
        <authorList>
            <person name="Spang A."/>
            <person name="Saw J.H."/>
            <person name="Jorgensen S.L."/>
            <person name="Zaremba-Niedzwiedzka K."/>
            <person name="Martijn J."/>
            <person name="Lind A.E."/>
            <person name="van Eijk R."/>
            <person name="Schleper C."/>
            <person name="Guy L."/>
            <person name="Ettema T.J."/>
        </authorList>
    </citation>
    <scope>NUCLEOTIDE SEQUENCE</scope>
</reference>
<dbReference type="AlphaFoldDB" id="A0A0F9F2D2"/>
<sequence>MMKMGSRKLGVLVLLGILVIVIALVGGWIKEKTAAQTIKDISVKEAYDLMGKNKDNQS</sequence>
<dbReference type="EMBL" id="LAZR01032270">
    <property type="protein sequence ID" value="KKL51385.1"/>
    <property type="molecule type" value="Genomic_DNA"/>
</dbReference>
<protein>
    <submittedName>
        <fullName evidence="1">Uncharacterized protein</fullName>
    </submittedName>
</protein>
<organism evidence="1">
    <name type="scientific">marine sediment metagenome</name>
    <dbReference type="NCBI Taxonomy" id="412755"/>
    <lineage>
        <taxon>unclassified sequences</taxon>
        <taxon>metagenomes</taxon>
        <taxon>ecological metagenomes</taxon>
    </lineage>
</organism>
<proteinExistence type="predicted"/>
<gene>
    <name evidence="1" type="ORF">LCGC14_2296000</name>
</gene>
<comment type="caution">
    <text evidence="1">The sequence shown here is derived from an EMBL/GenBank/DDBJ whole genome shotgun (WGS) entry which is preliminary data.</text>
</comment>
<name>A0A0F9F2D2_9ZZZZ</name>
<feature type="non-terminal residue" evidence="1">
    <location>
        <position position="58"/>
    </location>
</feature>
<evidence type="ECO:0000313" key="1">
    <source>
        <dbReference type="EMBL" id="KKL51385.1"/>
    </source>
</evidence>
<accession>A0A0F9F2D2</accession>